<protein>
    <submittedName>
        <fullName evidence="1">Uncharacterized protein</fullName>
    </submittedName>
</protein>
<proteinExistence type="predicted"/>
<evidence type="ECO:0000313" key="2">
    <source>
        <dbReference type="Proteomes" id="UP001611263"/>
    </source>
</evidence>
<sequence length="164" mass="17828">MAAERDECRVIVDGVAPSVVVLLRKAAQLAADHGRRSIGIDDLHAAMIAREEAAPLWWPRPHGPRFSRNPGSSRIMYATADGAAKPLSHGILQQARQGVTVPLTFEQYRDLILAWVPGPTPDDIGPASPTEVTYELSGPHADEFRKMIEQQSRGASGAPLDHDH</sequence>
<dbReference type="Proteomes" id="UP001611263">
    <property type="component" value="Unassembled WGS sequence"/>
</dbReference>
<name>A0ABW7TJM9_9NOCA</name>
<reference evidence="1 2" key="1">
    <citation type="submission" date="2024-10" db="EMBL/GenBank/DDBJ databases">
        <title>The Natural Products Discovery Center: Release of the First 8490 Sequenced Strains for Exploring Actinobacteria Biosynthetic Diversity.</title>
        <authorList>
            <person name="Kalkreuter E."/>
            <person name="Kautsar S.A."/>
            <person name="Yang D."/>
            <person name="Bader C.D."/>
            <person name="Teijaro C.N."/>
            <person name="Fluegel L."/>
            <person name="Davis C.M."/>
            <person name="Simpson J.R."/>
            <person name="Lauterbach L."/>
            <person name="Steele A.D."/>
            <person name="Gui C."/>
            <person name="Meng S."/>
            <person name="Li G."/>
            <person name="Viehrig K."/>
            <person name="Ye F."/>
            <person name="Su P."/>
            <person name="Kiefer A.F."/>
            <person name="Nichols A."/>
            <person name="Cepeda A.J."/>
            <person name="Yan W."/>
            <person name="Fan B."/>
            <person name="Jiang Y."/>
            <person name="Adhikari A."/>
            <person name="Zheng C.-J."/>
            <person name="Schuster L."/>
            <person name="Cowan T.M."/>
            <person name="Smanski M.J."/>
            <person name="Chevrette M.G."/>
            <person name="De Carvalho L.P.S."/>
            <person name="Shen B."/>
        </authorList>
    </citation>
    <scope>NUCLEOTIDE SEQUENCE [LARGE SCALE GENOMIC DNA]</scope>
    <source>
        <strain evidence="1 2">NPDC020568</strain>
    </source>
</reference>
<comment type="caution">
    <text evidence="1">The sequence shown here is derived from an EMBL/GenBank/DDBJ whole genome shotgun (WGS) entry which is preliminary data.</text>
</comment>
<keyword evidence="2" id="KW-1185">Reference proteome</keyword>
<accession>A0ABW7TJM9</accession>
<gene>
    <name evidence="1" type="ORF">ACH4WX_02355</name>
</gene>
<dbReference type="GeneID" id="93506206"/>
<dbReference type="RefSeq" id="WP_033241391.1">
    <property type="nucleotide sequence ID" value="NZ_JBIRUQ010000001.1"/>
</dbReference>
<organism evidence="1 2">
    <name type="scientific">Nocardia carnea</name>
    <dbReference type="NCBI Taxonomy" id="37328"/>
    <lineage>
        <taxon>Bacteria</taxon>
        <taxon>Bacillati</taxon>
        <taxon>Actinomycetota</taxon>
        <taxon>Actinomycetes</taxon>
        <taxon>Mycobacteriales</taxon>
        <taxon>Nocardiaceae</taxon>
        <taxon>Nocardia</taxon>
    </lineage>
</organism>
<dbReference type="EMBL" id="JBIRUQ010000001">
    <property type="protein sequence ID" value="MFI1459545.1"/>
    <property type="molecule type" value="Genomic_DNA"/>
</dbReference>
<evidence type="ECO:0000313" key="1">
    <source>
        <dbReference type="EMBL" id="MFI1459545.1"/>
    </source>
</evidence>